<evidence type="ECO:0000313" key="1">
    <source>
        <dbReference type="EMBL" id="CAD7225897.1"/>
    </source>
</evidence>
<proteinExistence type="predicted"/>
<reference evidence="1" key="1">
    <citation type="submission" date="2020-11" db="EMBL/GenBank/DDBJ databases">
        <authorList>
            <person name="Tran Van P."/>
        </authorList>
    </citation>
    <scope>NUCLEOTIDE SEQUENCE</scope>
</reference>
<dbReference type="EMBL" id="OB660686">
    <property type="protein sequence ID" value="CAD7225897.1"/>
    <property type="molecule type" value="Genomic_DNA"/>
</dbReference>
<dbReference type="AlphaFoldDB" id="A0A7R8ZMX4"/>
<organism evidence="1">
    <name type="scientific">Cyprideis torosa</name>
    <dbReference type="NCBI Taxonomy" id="163714"/>
    <lineage>
        <taxon>Eukaryota</taxon>
        <taxon>Metazoa</taxon>
        <taxon>Ecdysozoa</taxon>
        <taxon>Arthropoda</taxon>
        <taxon>Crustacea</taxon>
        <taxon>Oligostraca</taxon>
        <taxon>Ostracoda</taxon>
        <taxon>Podocopa</taxon>
        <taxon>Podocopida</taxon>
        <taxon>Cytherocopina</taxon>
        <taxon>Cytheroidea</taxon>
        <taxon>Cytherideidae</taxon>
        <taxon>Cyprideis</taxon>
    </lineage>
</organism>
<protein>
    <submittedName>
        <fullName evidence="1">Uncharacterized protein</fullName>
    </submittedName>
</protein>
<accession>A0A7R8ZMX4</accession>
<name>A0A7R8ZMX4_9CRUS</name>
<gene>
    <name evidence="1" type="ORF">CTOB1V02_LOCUS3826</name>
</gene>
<sequence>MPTRRSERSSAMRAMPAAALTLDSTSTASSVDHDFTGYCVQHSEATNLSPFSPPYAGFCAGFLEFLCSNCEERTVTLIGNLIKILSTVGSESDVFLNASASTQNQRFHRVRFRSPGTKKELKKEA</sequence>